<evidence type="ECO:0000313" key="2">
    <source>
        <dbReference type="Proteomes" id="UP000789508"/>
    </source>
</evidence>
<sequence length="68" mass="7308">MPRVYGMGCFNPFVPVIPFQQPIPMMPVSMKPTMNGNGMNGGMMPAMQQLGMNGNGMNGGMMPAMQPQ</sequence>
<dbReference type="Proteomes" id="UP000789508">
    <property type="component" value="Unassembled WGS sequence"/>
</dbReference>
<feature type="non-terminal residue" evidence="1">
    <location>
        <position position="68"/>
    </location>
</feature>
<keyword evidence="2" id="KW-1185">Reference proteome</keyword>
<gene>
    <name evidence="1" type="ORF">ALEPTO_LOCUS4589</name>
</gene>
<proteinExistence type="predicted"/>
<organism evidence="1 2">
    <name type="scientific">Ambispora leptoticha</name>
    <dbReference type="NCBI Taxonomy" id="144679"/>
    <lineage>
        <taxon>Eukaryota</taxon>
        <taxon>Fungi</taxon>
        <taxon>Fungi incertae sedis</taxon>
        <taxon>Mucoromycota</taxon>
        <taxon>Glomeromycotina</taxon>
        <taxon>Glomeromycetes</taxon>
        <taxon>Archaeosporales</taxon>
        <taxon>Ambisporaceae</taxon>
        <taxon>Ambispora</taxon>
    </lineage>
</organism>
<reference evidence="1" key="1">
    <citation type="submission" date="2021-06" db="EMBL/GenBank/DDBJ databases">
        <authorList>
            <person name="Kallberg Y."/>
            <person name="Tangrot J."/>
            <person name="Rosling A."/>
        </authorList>
    </citation>
    <scope>NUCLEOTIDE SEQUENCE</scope>
    <source>
        <strain evidence="1">FL130A</strain>
    </source>
</reference>
<accession>A0A9N9AC89</accession>
<dbReference type="EMBL" id="CAJVPS010001081">
    <property type="protein sequence ID" value="CAG8523488.1"/>
    <property type="molecule type" value="Genomic_DNA"/>
</dbReference>
<comment type="caution">
    <text evidence="1">The sequence shown here is derived from an EMBL/GenBank/DDBJ whole genome shotgun (WGS) entry which is preliminary data.</text>
</comment>
<dbReference type="AlphaFoldDB" id="A0A9N9AC89"/>
<evidence type="ECO:0000313" key="1">
    <source>
        <dbReference type="EMBL" id="CAG8523488.1"/>
    </source>
</evidence>
<name>A0A9N9AC89_9GLOM</name>
<protein>
    <submittedName>
        <fullName evidence="1">9459_t:CDS:1</fullName>
    </submittedName>
</protein>